<dbReference type="PANTHER" id="PTHR35192">
    <property type="entry name" value="PROTEIN, PUTATIVE-RELATED"/>
    <property type="match status" value="1"/>
</dbReference>
<dbReference type="EMBL" id="KI894022">
    <property type="protein sequence ID" value="OCF24225.1"/>
    <property type="molecule type" value="Genomic_DNA"/>
</dbReference>
<reference evidence="3" key="3">
    <citation type="submission" date="2014-01" db="EMBL/GenBank/DDBJ databases">
        <title>Evolution of pathogenesis and genome organization in the Tremellales.</title>
        <authorList>
            <person name="Cuomo C."/>
            <person name="Litvintseva A."/>
            <person name="Heitman J."/>
            <person name="Chen Y."/>
            <person name="Sun S."/>
            <person name="Springer D."/>
            <person name="Dromer F."/>
            <person name="Young S."/>
            <person name="Zeng Q."/>
            <person name="Chapman S."/>
            <person name="Gujja S."/>
            <person name="Saif S."/>
            <person name="Birren B."/>
        </authorList>
    </citation>
    <scope>NUCLEOTIDE SEQUENCE</scope>
    <source>
        <strain evidence="3">CBS 10118</strain>
    </source>
</reference>
<feature type="domain" description="Protein CPL1-like" evidence="2">
    <location>
        <begin position="219"/>
        <end position="280"/>
    </location>
</feature>
<evidence type="ECO:0000256" key="1">
    <source>
        <dbReference type="SAM" id="SignalP"/>
    </source>
</evidence>
<dbReference type="AlphaFoldDB" id="A0A1B9FZN3"/>
<dbReference type="RefSeq" id="XP_019045295.1">
    <property type="nucleotide sequence ID" value="XM_019192298.1"/>
</dbReference>
<feature type="chain" id="PRO_5042335068" description="Protein CPL1-like domain-containing protein" evidence="1">
    <location>
        <begin position="21"/>
        <end position="287"/>
    </location>
</feature>
<dbReference type="InterPro" id="IPR038955">
    <property type="entry name" value="PriA/CPL1_fungi"/>
</dbReference>
<dbReference type="KEGG" id="kbi:30210083"/>
<keyword evidence="5" id="KW-1185">Reference proteome</keyword>
<reference evidence="3" key="1">
    <citation type="submission" date="2013-07" db="EMBL/GenBank/DDBJ databases">
        <title>The Genome Sequence of Cryptococcus bestiolae CBS10118.</title>
        <authorList>
            <consortium name="The Broad Institute Genome Sequencing Platform"/>
            <person name="Cuomo C."/>
            <person name="Litvintseva A."/>
            <person name="Chen Y."/>
            <person name="Heitman J."/>
            <person name="Sun S."/>
            <person name="Springer D."/>
            <person name="Dromer F."/>
            <person name="Young S.K."/>
            <person name="Zeng Q."/>
            <person name="Gargeya S."/>
            <person name="Fitzgerald M."/>
            <person name="Abouelleil A."/>
            <person name="Alvarado L."/>
            <person name="Berlin A.M."/>
            <person name="Chapman S.B."/>
            <person name="Dewar J."/>
            <person name="Goldberg J."/>
            <person name="Griggs A."/>
            <person name="Gujja S."/>
            <person name="Hansen M."/>
            <person name="Howarth C."/>
            <person name="Imamovic A."/>
            <person name="Larimer J."/>
            <person name="McCowan C."/>
            <person name="Murphy C."/>
            <person name="Pearson M."/>
            <person name="Priest M."/>
            <person name="Roberts A."/>
            <person name="Saif S."/>
            <person name="Shea T."/>
            <person name="Sykes S."/>
            <person name="Wortman J."/>
            <person name="Nusbaum C."/>
            <person name="Birren B."/>
        </authorList>
    </citation>
    <scope>NUCLEOTIDE SEQUENCE [LARGE SCALE GENOMIC DNA]</scope>
    <source>
        <strain evidence="3">CBS 10118</strain>
    </source>
</reference>
<dbReference type="InterPro" id="IPR048661">
    <property type="entry name" value="CPL1-like"/>
</dbReference>
<organism evidence="3">
    <name type="scientific">Kwoniella bestiolae CBS 10118</name>
    <dbReference type="NCBI Taxonomy" id="1296100"/>
    <lineage>
        <taxon>Eukaryota</taxon>
        <taxon>Fungi</taxon>
        <taxon>Dikarya</taxon>
        <taxon>Basidiomycota</taxon>
        <taxon>Agaricomycotina</taxon>
        <taxon>Tremellomycetes</taxon>
        <taxon>Tremellales</taxon>
        <taxon>Cryptococcaceae</taxon>
        <taxon>Kwoniella</taxon>
    </lineage>
</organism>
<feature type="signal peptide" evidence="1">
    <location>
        <begin position="1"/>
        <end position="20"/>
    </location>
</feature>
<dbReference type="PANTHER" id="PTHR35192:SF2">
    <property type="entry name" value="APPLE DOMAIN-CONTAINING PROTEIN"/>
    <property type="match status" value="1"/>
</dbReference>
<evidence type="ECO:0000313" key="3">
    <source>
        <dbReference type="EMBL" id="OCF24225.1"/>
    </source>
</evidence>
<reference evidence="4" key="4">
    <citation type="submission" date="2024-02" db="EMBL/GenBank/DDBJ databases">
        <title>Comparative genomics of Cryptococcus and Kwoniella reveals pathogenesis evolution and contrasting modes of karyotype evolution via chromosome fusion or intercentromeric recombination.</title>
        <authorList>
            <person name="Coelho M.A."/>
            <person name="David-Palma M."/>
            <person name="Shea T."/>
            <person name="Bowers K."/>
            <person name="McGinley-Smith S."/>
            <person name="Mohammad A.W."/>
            <person name="Gnirke A."/>
            <person name="Yurkov A.M."/>
            <person name="Nowrousian M."/>
            <person name="Sun S."/>
            <person name="Cuomo C.A."/>
            <person name="Heitman J."/>
        </authorList>
    </citation>
    <scope>NUCLEOTIDE SEQUENCE</scope>
    <source>
        <strain evidence="4">CBS 10118</strain>
    </source>
</reference>
<sequence>MSRIIVGFSLLMGLMKLVAADGLFVACVSYSPYFDSTLSGTYTSQTDCAAACSGSDYSYLTTAGSCKCSNAGPSVNSVQDGNGNSCSQISVDIVSTTFDSTTCYASSGFVATDFTGLSPVVGPKECLNTCAYDRIAVAQAVDRDQWYCGCASSVQSTPVSCTAGSYRAFNHPAGAAASGLARRRAREAAAWAKRVALLNICPGGMTACLIPGLGKNDAWECIDTQNDLESCGGCLYGAYNNVTSTAGVSCAQTGVKLGAATCAAGKCLVSECKDGYTLVDNHCLFQS</sequence>
<dbReference type="EMBL" id="CP144545">
    <property type="protein sequence ID" value="WVW85015.1"/>
    <property type="molecule type" value="Genomic_DNA"/>
</dbReference>
<dbReference type="Pfam" id="PF21671">
    <property type="entry name" value="CPL1-like"/>
    <property type="match status" value="1"/>
</dbReference>
<evidence type="ECO:0000313" key="5">
    <source>
        <dbReference type="Proteomes" id="UP000092730"/>
    </source>
</evidence>
<dbReference type="OrthoDB" id="439917at2759"/>
<accession>A0A1B9FZN3</accession>
<dbReference type="VEuPathDB" id="FungiDB:I302_05684"/>
<dbReference type="Proteomes" id="UP000092730">
    <property type="component" value="Chromosome 5"/>
</dbReference>
<protein>
    <recommendedName>
        <fullName evidence="2">Protein CPL1-like domain-containing protein</fullName>
    </recommendedName>
</protein>
<evidence type="ECO:0000313" key="4">
    <source>
        <dbReference type="EMBL" id="WVW85015.1"/>
    </source>
</evidence>
<evidence type="ECO:0000259" key="2">
    <source>
        <dbReference type="Pfam" id="PF21671"/>
    </source>
</evidence>
<name>A0A1B9FZN3_9TREE</name>
<dbReference type="GeneID" id="30210083"/>
<keyword evidence="1" id="KW-0732">Signal</keyword>
<gene>
    <name evidence="3" type="ORF">I302_05684</name>
    <name evidence="4" type="ORF">I302_107051</name>
</gene>
<reference evidence="4" key="2">
    <citation type="submission" date="2013-07" db="EMBL/GenBank/DDBJ databases">
        <authorList>
            <consortium name="The Broad Institute Genome Sequencing Platform"/>
            <person name="Cuomo C."/>
            <person name="Litvintseva A."/>
            <person name="Chen Y."/>
            <person name="Heitman J."/>
            <person name="Sun S."/>
            <person name="Springer D."/>
            <person name="Dromer F."/>
            <person name="Young S.K."/>
            <person name="Zeng Q."/>
            <person name="Gargeya S."/>
            <person name="Fitzgerald M."/>
            <person name="Abouelleil A."/>
            <person name="Alvarado L."/>
            <person name="Berlin A.M."/>
            <person name="Chapman S.B."/>
            <person name="Dewar J."/>
            <person name="Goldberg J."/>
            <person name="Griggs A."/>
            <person name="Gujja S."/>
            <person name="Hansen M."/>
            <person name="Howarth C."/>
            <person name="Imamovic A."/>
            <person name="Larimer J."/>
            <person name="McCowan C."/>
            <person name="Murphy C."/>
            <person name="Pearson M."/>
            <person name="Priest M."/>
            <person name="Roberts A."/>
            <person name="Saif S."/>
            <person name="Shea T."/>
            <person name="Sykes S."/>
            <person name="Wortman J."/>
            <person name="Nusbaum C."/>
            <person name="Birren B."/>
        </authorList>
    </citation>
    <scope>NUCLEOTIDE SEQUENCE</scope>
    <source>
        <strain evidence="4">CBS 10118</strain>
    </source>
</reference>
<proteinExistence type="predicted"/>